<dbReference type="InterPro" id="IPR053931">
    <property type="entry name" value="RapZ_C"/>
</dbReference>
<gene>
    <name evidence="2" type="ORF">AHOG_17150</name>
</gene>
<organism evidence="2 3">
    <name type="scientific">Actinoalloteichus hoggarensis</name>
    <dbReference type="NCBI Taxonomy" id="1470176"/>
    <lineage>
        <taxon>Bacteria</taxon>
        <taxon>Bacillati</taxon>
        <taxon>Actinomycetota</taxon>
        <taxon>Actinomycetes</taxon>
        <taxon>Pseudonocardiales</taxon>
        <taxon>Pseudonocardiaceae</taxon>
        <taxon>Actinoalloteichus</taxon>
    </lineage>
</organism>
<dbReference type="PANTHER" id="PTHR30448">
    <property type="entry name" value="RNASE ADAPTER PROTEIN RAPZ"/>
    <property type="match status" value="1"/>
</dbReference>
<evidence type="ECO:0000313" key="3">
    <source>
        <dbReference type="Proteomes" id="UP000204221"/>
    </source>
</evidence>
<feature type="domain" description="RapZ C-terminal" evidence="1">
    <location>
        <begin position="52"/>
        <end position="129"/>
    </location>
</feature>
<dbReference type="Pfam" id="PF22740">
    <property type="entry name" value="PapZ_C"/>
    <property type="match status" value="1"/>
</dbReference>
<accession>A0A221W5A4</accession>
<dbReference type="InterPro" id="IPR005337">
    <property type="entry name" value="RapZ-like"/>
</dbReference>
<name>A0A221W5A4_9PSEU</name>
<protein>
    <submittedName>
        <fullName evidence="2">GlmZ(SRNA)-inactivating NTPase</fullName>
    </submittedName>
</protein>
<evidence type="ECO:0000313" key="2">
    <source>
        <dbReference type="EMBL" id="ASO21055.1"/>
    </source>
</evidence>
<dbReference type="GO" id="GO:0005524">
    <property type="term" value="F:ATP binding"/>
    <property type="evidence" value="ECO:0007669"/>
    <property type="project" value="InterPro"/>
</dbReference>
<reference evidence="2 3" key="1">
    <citation type="submission" date="2017-07" db="EMBL/GenBank/DDBJ databases">
        <title>Complete genome sequence of Actinoalloteichus hoggarensis DSM 45943, type strain of Actinoalloteichus hoggarensis.</title>
        <authorList>
            <person name="Ruckert C."/>
            <person name="Nouioui I."/>
            <person name="Willmese J."/>
            <person name="van Wezel G."/>
            <person name="Klenk H.-P."/>
            <person name="Kalinowski J."/>
            <person name="Zotchev S.B."/>
        </authorList>
    </citation>
    <scope>NUCLEOTIDE SEQUENCE [LARGE SCALE GENOMIC DNA]</scope>
    <source>
        <strain evidence="2 3">DSM 45943</strain>
    </source>
</reference>
<dbReference type="PANTHER" id="PTHR30448:SF0">
    <property type="entry name" value="RNASE ADAPTER PROTEIN RAPZ"/>
    <property type="match status" value="1"/>
</dbReference>
<sequence>MPGRRGHTVVIGWDRPLNTFFAQVFDPGGEVMIDRGDDRDVISTPADAIDLDLTGLHATVRAVVLRAPGAAALVDELTADVVARPTGSGVRLAIGCAGGRHRSVTLVEAIAARLRERGYLVRITHRDIHRPRVIKR</sequence>
<dbReference type="AlphaFoldDB" id="A0A221W5A4"/>
<dbReference type="KEGG" id="ahg:AHOG_17150"/>
<dbReference type="EMBL" id="CP022521">
    <property type="protein sequence ID" value="ASO21055.1"/>
    <property type="molecule type" value="Genomic_DNA"/>
</dbReference>
<keyword evidence="3" id="KW-1185">Reference proteome</keyword>
<dbReference type="Proteomes" id="UP000204221">
    <property type="component" value="Chromosome"/>
</dbReference>
<evidence type="ECO:0000259" key="1">
    <source>
        <dbReference type="Pfam" id="PF22740"/>
    </source>
</evidence>
<proteinExistence type="predicted"/>